<organism evidence="1 2">
    <name type="scientific">Oricola cellulosilytica</name>
    <dbReference type="NCBI Taxonomy" id="1429082"/>
    <lineage>
        <taxon>Bacteria</taxon>
        <taxon>Pseudomonadati</taxon>
        <taxon>Pseudomonadota</taxon>
        <taxon>Alphaproteobacteria</taxon>
        <taxon>Hyphomicrobiales</taxon>
        <taxon>Ahrensiaceae</taxon>
        <taxon>Oricola</taxon>
    </lineage>
</organism>
<keyword evidence="2" id="KW-1185">Reference proteome</keyword>
<dbReference type="RefSeq" id="WP_131568755.1">
    <property type="nucleotide sequence ID" value="NZ_JAINFK010000009.1"/>
</dbReference>
<protein>
    <submittedName>
        <fullName evidence="1">PAS domain-containing protein</fullName>
    </submittedName>
</protein>
<name>A0A4R0PDE5_9HYPH</name>
<dbReference type="InterPro" id="IPR009922">
    <property type="entry name" value="DUF1457"/>
</dbReference>
<dbReference type="OrthoDB" id="8480244at2"/>
<sequence>MRHKNTLELYRYWNGLRAGKSAPLRSQVAPAALANILPAVMLLESTTDGDAVFRVAGTRVCAIPGRELRGDPLSGMFDEADRKTVRSFIRSVERDHSVALLDALGAGASGRTVTFELAFFPLAGSDTNLIGICNPLSLPIWLGAERISLALRGVRTIDPEADLVFLQNRPSIPVKRSRLAVGAAPAPSLSVIAGEGERRHNRPLHGFRVYDGGKK</sequence>
<evidence type="ECO:0000313" key="1">
    <source>
        <dbReference type="EMBL" id="TCD14583.1"/>
    </source>
</evidence>
<dbReference type="Pfam" id="PF07310">
    <property type="entry name" value="PAS_5"/>
    <property type="match status" value="1"/>
</dbReference>
<dbReference type="Proteomes" id="UP000291301">
    <property type="component" value="Unassembled WGS sequence"/>
</dbReference>
<gene>
    <name evidence="1" type="ORF">E0D97_11080</name>
</gene>
<accession>A0A4R0PDE5</accession>
<evidence type="ECO:0000313" key="2">
    <source>
        <dbReference type="Proteomes" id="UP000291301"/>
    </source>
</evidence>
<dbReference type="PIRSF" id="PIRSF031878">
    <property type="entry name" value="UCP031878"/>
    <property type="match status" value="1"/>
</dbReference>
<dbReference type="EMBL" id="SJST01000003">
    <property type="protein sequence ID" value="TCD14583.1"/>
    <property type="molecule type" value="Genomic_DNA"/>
</dbReference>
<dbReference type="AlphaFoldDB" id="A0A4R0PDE5"/>
<reference evidence="1 2" key="1">
    <citation type="journal article" date="2015" name="Antonie Van Leeuwenhoek">
        <title>Oricola cellulosilytica gen. nov., sp. nov., a cellulose-degrading bacterium of the family Phyllobacteriaceae isolated from surface seashore water, and emended descriptions of Mesorhizobium loti and Phyllobacterium myrsinacearum.</title>
        <authorList>
            <person name="Hameed A."/>
            <person name="Shahina M."/>
            <person name="Lai W.A."/>
            <person name="Lin S.Y."/>
            <person name="Young L.S."/>
            <person name="Liu Y.C."/>
            <person name="Hsu Y.H."/>
            <person name="Young C.C."/>
        </authorList>
    </citation>
    <scope>NUCLEOTIDE SEQUENCE [LARGE SCALE GENOMIC DNA]</scope>
    <source>
        <strain evidence="1 2">KCTC 52183</strain>
    </source>
</reference>
<proteinExistence type="predicted"/>
<comment type="caution">
    <text evidence="1">The sequence shown here is derived from an EMBL/GenBank/DDBJ whole genome shotgun (WGS) entry which is preliminary data.</text>
</comment>